<dbReference type="GO" id="GO:0043565">
    <property type="term" value="F:sequence-specific DNA binding"/>
    <property type="evidence" value="ECO:0007669"/>
    <property type="project" value="TreeGrafter"/>
</dbReference>
<feature type="domain" description="Transposase IS200-like" evidence="1">
    <location>
        <begin position="8"/>
        <end position="123"/>
    </location>
</feature>
<dbReference type="Gene3D" id="3.30.70.1290">
    <property type="entry name" value="Transposase IS200-like"/>
    <property type="match status" value="1"/>
</dbReference>
<dbReference type="AlphaFoldDB" id="A0A0E4C7V1"/>
<dbReference type="STRING" id="690567.546"/>
<name>A0A0E4C7V1_9FIRM</name>
<dbReference type="GO" id="GO:0004803">
    <property type="term" value="F:transposase activity"/>
    <property type="evidence" value="ECO:0007669"/>
    <property type="project" value="InterPro"/>
</dbReference>
<dbReference type="Pfam" id="PF01797">
    <property type="entry name" value="Y1_Tnp"/>
    <property type="match status" value="1"/>
</dbReference>
<evidence type="ECO:0000259" key="1">
    <source>
        <dbReference type="SMART" id="SM01321"/>
    </source>
</evidence>
<dbReference type="RefSeq" id="WP_046495500.1">
    <property type="nucleotide sequence ID" value="NZ_CGIH01000005.1"/>
</dbReference>
<evidence type="ECO:0000313" key="3">
    <source>
        <dbReference type="Proteomes" id="UP000045545"/>
    </source>
</evidence>
<dbReference type="OrthoDB" id="9788881at2"/>
<dbReference type="InterPro" id="IPR002686">
    <property type="entry name" value="Transposase_17"/>
</dbReference>
<dbReference type="InterPro" id="IPR052715">
    <property type="entry name" value="RAYT_transposase"/>
</dbReference>
<dbReference type="EMBL" id="CGIH01000005">
    <property type="protein sequence ID" value="CFX12632.1"/>
    <property type="molecule type" value="Genomic_DNA"/>
</dbReference>
<dbReference type="Proteomes" id="UP000045545">
    <property type="component" value="Unassembled WGS sequence"/>
</dbReference>
<gene>
    <name evidence="2" type="ORF">546</name>
</gene>
<protein>
    <submittedName>
        <fullName evidence="2">Transposase IS200-like</fullName>
    </submittedName>
</protein>
<dbReference type="NCBIfam" id="NF047646">
    <property type="entry name" value="REP_Tyr_transpos"/>
    <property type="match status" value="1"/>
</dbReference>
<dbReference type="PANTHER" id="PTHR36966">
    <property type="entry name" value="REP-ASSOCIATED TYROSINE TRANSPOSASE"/>
    <property type="match status" value="1"/>
</dbReference>
<proteinExistence type="predicted"/>
<dbReference type="SUPFAM" id="SSF143422">
    <property type="entry name" value="Transposase IS200-like"/>
    <property type="match status" value="1"/>
</dbReference>
<dbReference type="SMART" id="SM01321">
    <property type="entry name" value="Y1_Tnp"/>
    <property type="match status" value="1"/>
</dbReference>
<sequence length="158" mass="18876">MGLKRYVEPNTVYFVTSVTHERNPIFNDRLATELLLNIILYNKFACHYHIYGFIVMPDHFHLIIQPYKDTDLSAIIRRIKGNFARFYNIQNRTSDSIWQKSFYDRGLRDYQELLKTLEYIHSNPVRAGLITDRNDYEFSSSAYYECGDRRFALWIDAL</sequence>
<evidence type="ECO:0000313" key="2">
    <source>
        <dbReference type="EMBL" id="CFX12632.1"/>
    </source>
</evidence>
<keyword evidence="3" id="KW-1185">Reference proteome</keyword>
<dbReference type="GO" id="GO:0006313">
    <property type="term" value="P:DNA transposition"/>
    <property type="evidence" value="ECO:0007669"/>
    <property type="project" value="InterPro"/>
</dbReference>
<reference evidence="2 3" key="1">
    <citation type="submission" date="2015-03" db="EMBL/GenBank/DDBJ databases">
        <authorList>
            <person name="Murphy D."/>
        </authorList>
    </citation>
    <scope>NUCLEOTIDE SEQUENCE [LARGE SCALE GENOMIC DNA]</scope>
    <source>
        <strain evidence="2 3">OL-4</strain>
    </source>
</reference>
<dbReference type="PANTHER" id="PTHR36966:SF1">
    <property type="entry name" value="REP-ASSOCIATED TYROSINE TRANSPOSASE"/>
    <property type="match status" value="1"/>
</dbReference>
<accession>A0A0E4C7V1</accession>
<organism evidence="2 3">
    <name type="scientific">Syntrophomonas zehnderi OL-4</name>
    <dbReference type="NCBI Taxonomy" id="690567"/>
    <lineage>
        <taxon>Bacteria</taxon>
        <taxon>Bacillati</taxon>
        <taxon>Bacillota</taxon>
        <taxon>Clostridia</taxon>
        <taxon>Eubacteriales</taxon>
        <taxon>Syntrophomonadaceae</taxon>
        <taxon>Syntrophomonas</taxon>
    </lineage>
</organism>
<dbReference type="InterPro" id="IPR036515">
    <property type="entry name" value="Transposase_17_sf"/>
</dbReference>